<name>A0A8E5HJM3_USTVR</name>
<sequence>MNERGREKSDNIEGPSTAPGQARARVPFSQASQVERLDAHTYRIHLHADYCIGAVPNGGYTASCMLAAARAHLASRGQPDTLTAHFEYPSRTAAGPAVVVVEPVKLGRQLSTLHLTLWQGRLADHAPWYTPGASRRAVLAYATHANLSAWRGLSLPAGYQARPEAALPRLPDWEALAASGSDPAWRVARLPDTAVARGSPSSWRMCLPRRGPLSPGALDLWIATASGDPITQAALPYVVDSFPYELLAFLVAADDGDDGDDDDDDDDDDDKAPRAAGAASARAILGGGRDDMWLPTVVMNLETKKLLPREGVAWLCVRVTSKQIRDGRLDLSVVVRDLHGDIVALAGQVAMMLSMERNTGKTDKAAL</sequence>
<feature type="compositionally biased region" description="Basic and acidic residues" evidence="1">
    <location>
        <begin position="1"/>
        <end position="11"/>
    </location>
</feature>
<accession>A0A8E5HJM3</accession>
<dbReference type="RefSeq" id="XP_042994276.1">
    <property type="nucleotide sequence ID" value="XM_043138342.1"/>
</dbReference>
<organism evidence="4 5">
    <name type="scientific">Ustilaginoidea virens</name>
    <name type="common">Rice false smut fungus</name>
    <name type="synonym">Villosiclava virens</name>
    <dbReference type="NCBI Taxonomy" id="1159556"/>
    <lineage>
        <taxon>Eukaryota</taxon>
        <taxon>Fungi</taxon>
        <taxon>Dikarya</taxon>
        <taxon>Ascomycota</taxon>
        <taxon>Pezizomycotina</taxon>
        <taxon>Sordariomycetes</taxon>
        <taxon>Hypocreomycetidae</taxon>
        <taxon>Hypocreales</taxon>
        <taxon>Clavicipitaceae</taxon>
        <taxon>Ustilaginoidea</taxon>
    </lineage>
</organism>
<dbReference type="Pfam" id="PF13622">
    <property type="entry name" value="4HBT_3"/>
    <property type="match status" value="1"/>
</dbReference>
<dbReference type="Proteomes" id="UP000027002">
    <property type="component" value="Chromosome 1"/>
</dbReference>
<dbReference type="KEGG" id="uvi:66061622"/>
<dbReference type="Gene3D" id="2.40.160.210">
    <property type="entry name" value="Acyl-CoA thioesterase, double hotdog domain"/>
    <property type="match status" value="2"/>
</dbReference>
<dbReference type="InterPro" id="IPR029069">
    <property type="entry name" value="HotDog_dom_sf"/>
</dbReference>
<evidence type="ECO:0008006" key="6">
    <source>
        <dbReference type="Google" id="ProtNLM"/>
    </source>
</evidence>
<dbReference type="PANTHER" id="PTHR38110:SF1">
    <property type="entry name" value="THIOESTERASE DOMAIN-CONTAINING PROTEIN"/>
    <property type="match status" value="1"/>
</dbReference>
<keyword evidence="5" id="KW-1185">Reference proteome</keyword>
<dbReference type="AlphaFoldDB" id="A0A8E5HJM3"/>
<evidence type="ECO:0000259" key="2">
    <source>
        <dbReference type="Pfam" id="PF13622"/>
    </source>
</evidence>
<dbReference type="EMBL" id="CP072753">
    <property type="protein sequence ID" value="QUC16603.1"/>
    <property type="molecule type" value="Genomic_DNA"/>
</dbReference>
<dbReference type="SUPFAM" id="SSF54637">
    <property type="entry name" value="Thioesterase/thiol ester dehydrase-isomerase"/>
    <property type="match status" value="1"/>
</dbReference>
<evidence type="ECO:0000313" key="5">
    <source>
        <dbReference type="Proteomes" id="UP000027002"/>
    </source>
</evidence>
<dbReference type="InterPro" id="IPR042171">
    <property type="entry name" value="Acyl-CoA_hotdog"/>
</dbReference>
<evidence type="ECO:0000256" key="1">
    <source>
        <dbReference type="SAM" id="MobiDB-lite"/>
    </source>
</evidence>
<dbReference type="GeneID" id="66061622"/>
<feature type="region of interest" description="Disordered" evidence="1">
    <location>
        <begin position="1"/>
        <end position="28"/>
    </location>
</feature>
<proteinExistence type="predicted"/>
<dbReference type="InterPro" id="IPR052389">
    <property type="entry name" value="Sec_Metab_Biosynth-Assoc"/>
</dbReference>
<dbReference type="PANTHER" id="PTHR38110">
    <property type="entry name" value="CHROMOSOME 23, WHOLE GENOME SHOTGUN SEQUENCE"/>
    <property type="match status" value="1"/>
</dbReference>
<dbReference type="Pfam" id="PF20789">
    <property type="entry name" value="4HBT_3C"/>
    <property type="match status" value="1"/>
</dbReference>
<evidence type="ECO:0000313" key="4">
    <source>
        <dbReference type="EMBL" id="QUC16603.1"/>
    </source>
</evidence>
<feature type="domain" description="Acyl-CoA thioesterase-like N-terminal HotDog" evidence="2">
    <location>
        <begin position="47"/>
        <end position="121"/>
    </location>
</feature>
<gene>
    <name evidence="4" type="ORF">UV8b_00844</name>
</gene>
<dbReference type="OrthoDB" id="2532955at2759"/>
<feature type="domain" description="Acyl-CoA thioesterase-like C-terminal" evidence="3">
    <location>
        <begin position="200"/>
        <end position="352"/>
    </location>
</feature>
<protein>
    <recommendedName>
        <fullName evidence="6">Thioesterase family protein</fullName>
    </recommendedName>
</protein>
<feature type="compositionally biased region" description="Acidic residues" evidence="1">
    <location>
        <begin position="256"/>
        <end position="270"/>
    </location>
</feature>
<feature type="region of interest" description="Disordered" evidence="1">
    <location>
        <begin position="256"/>
        <end position="279"/>
    </location>
</feature>
<reference evidence="4" key="1">
    <citation type="submission" date="2020-03" db="EMBL/GenBank/DDBJ databases">
        <title>A mixture of massive structural variations and highly conserved coding sequences in Ustilaginoidea virens genome.</title>
        <authorList>
            <person name="Zhang K."/>
            <person name="Zhao Z."/>
            <person name="Zhang Z."/>
            <person name="Li Y."/>
            <person name="Hsiang T."/>
            <person name="Sun W."/>
        </authorList>
    </citation>
    <scope>NUCLEOTIDE SEQUENCE</scope>
    <source>
        <strain evidence="4">UV-8b</strain>
    </source>
</reference>
<dbReference type="InterPro" id="IPR049449">
    <property type="entry name" value="TesB_ACOT8-like_N"/>
</dbReference>
<evidence type="ECO:0000259" key="3">
    <source>
        <dbReference type="Pfam" id="PF20789"/>
    </source>
</evidence>
<dbReference type="InterPro" id="IPR049450">
    <property type="entry name" value="ACOT8-like_C"/>
</dbReference>